<reference evidence="2" key="1">
    <citation type="journal article" date="2015" name="Nat. Genet.">
        <title>The genome and transcriptome of the zoonotic hookworm Ancylostoma ceylanicum identify infection-specific gene families.</title>
        <authorList>
            <person name="Schwarz E.M."/>
            <person name="Hu Y."/>
            <person name="Antoshechkin I."/>
            <person name="Miller M.M."/>
            <person name="Sternberg P.W."/>
            <person name="Aroian R.V."/>
        </authorList>
    </citation>
    <scope>NUCLEOTIDE SEQUENCE</scope>
    <source>
        <strain evidence="2">HY135</strain>
    </source>
</reference>
<keyword evidence="2" id="KW-1185">Reference proteome</keyword>
<dbReference type="AlphaFoldDB" id="A0A016TX25"/>
<sequence length="98" mass="11426">MERCSGRGTIGKKSKYRGETLLNAVCAHSRFRRNRNWCSESRTPQAEMCHRFLTTWKEIVDVEVFLRAIQSYSCKKMLKCSDSLLMGTTTKQICNTRR</sequence>
<protein>
    <submittedName>
        <fullName evidence="1">Uncharacterized protein</fullName>
    </submittedName>
</protein>
<gene>
    <name evidence="1" type="primary">Acey_s0072.g715</name>
    <name evidence="1" type="ORF">Y032_0072g715</name>
</gene>
<organism evidence="1 2">
    <name type="scientific">Ancylostoma ceylanicum</name>
    <dbReference type="NCBI Taxonomy" id="53326"/>
    <lineage>
        <taxon>Eukaryota</taxon>
        <taxon>Metazoa</taxon>
        <taxon>Ecdysozoa</taxon>
        <taxon>Nematoda</taxon>
        <taxon>Chromadorea</taxon>
        <taxon>Rhabditida</taxon>
        <taxon>Rhabditina</taxon>
        <taxon>Rhabditomorpha</taxon>
        <taxon>Strongyloidea</taxon>
        <taxon>Ancylostomatidae</taxon>
        <taxon>Ancylostomatinae</taxon>
        <taxon>Ancylostoma</taxon>
    </lineage>
</organism>
<proteinExistence type="predicted"/>
<accession>A0A016TX25</accession>
<name>A0A016TX25_9BILA</name>
<evidence type="ECO:0000313" key="1">
    <source>
        <dbReference type="EMBL" id="EYC07162.1"/>
    </source>
</evidence>
<comment type="caution">
    <text evidence="1">The sequence shown here is derived from an EMBL/GenBank/DDBJ whole genome shotgun (WGS) entry which is preliminary data.</text>
</comment>
<dbReference type="Proteomes" id="UP000024635">
    <property type="component" value="Unassembled WGS sequence"/>
</dbReference>
<evidence type="ECO:0000313" key="2">
    <source>
        <dbReference type="Proteomes" id="UP000024635"/>
    </source>
</evidence>
<dbReference type="EMBL" id="JARK01001408">
    <property type="protein sequence ID" value="EYC07162.1"/>
    <property type="molecule type" value="Genomic_DNA"/>
</dbReference>